<organism evidence="2 3">
    <name type="scientific">Glossina palpalis gambiensis</name>
    <dbReference type="NCBI Taxonomy" id="67801"/>
    <lineage>
        <taxon>Eukaryota</taxon>
        <taxon>Metazoa</taxon>
        <taxon>Ecdysozoa</taxon>
        <taxon>Arthropoda</taxon>
        <taxon>Hexapoda</taxon>
        <taxon>Insecta</taxon>
        <taxon>Pterygota</taxon>
        <taxon>Neoptera</taxon>
        <taxon>Endopterygota</taxon>
        <taxon>Diptera</taxon>
        <taxon>Brachycera</taxon>
        <taxon>Muscomorpha</taxon>
        <taxon>Hippoboscoidea</taxon>
        <taxon>Glossinidae</taxon>
        <taxon>Glossina</taxon>
    </lineage>
</organism>
<dbReference type="Proteomes" id="UP000092460">
    <property type="component" value="Unassembled WGS sequence"/>
</dbReference>
<dbReference type="EnsemblMetazoa" id="GPPI028381-RA">
    <property type="protein sequence ID" value="GPPI028381-PA"/>
    <property type="gene ID" value="GPPI028381"/>
</dbReference>
<dbReference type="EMBL" id="JXJN01013467">
    <property type="status" value="NOT_ANNOTATED_CDS"/>
    <property type="molecule type" value="Genomic_DNA"/>
</dbReference>
<evidence type="ECO:0000313" key="2">
    <source>
        <dbReference type="EnsemblMetazoa" id="GPPI028381-PA"/>
    </source>
</evidence>
<dbReference type="VEuPathDB" id="VectorBase:GPPI028381"/>
<keyword evidence="1" id="KW-0472">Membrane</keyword>
<evidence type="ECO:0000313" key="3">
    <source>
        <dbReference type="Proteomes" id="UP000092460"/>
    </source>
</evidence>
<keyword evidence="1" id="KW-1133">Transmembrane helix</keyword>
<name>A0A1B0BFH9_9MUSC</name>
<evidence type="ECO:0000256" key="1">
    <source>
        <dbReference type="SAM" id="Phobius"/>
    </source>
</evidence>
<dbReference type="AlphaFoldDB" id="A0A1B0BFH9"/>
<protein>
    <submittedName>
        <fullName evidence="2">Uncharacterized protein</fullName>
    </submittedName>
</protein>
<feature type="transmembrane region" description="Helical" evidence="1">
    <location>
        <begin position="41"/>
        <end position="61"/>
    </location>
</feature>
<reference evidence="3" key="1">
    <citation type="submission" date="2015-01" db="EMBL/GenBank/DDBJ databases">
        <authorList>
            <person name="Aksoy S."/>
            <person name="Warren W."/>
            <person name="Wilson R.K."/>
        </authorList>
    </citation>
    <scope>NUCLEOTIDE SEQUENCE [LARGE SCALE GENOMIC DNA]</scope>
    <source>
        <strain evidence="3">IAEA</strain>
    </source>
</reference>
<sequence length="123" mass="14214">MDKHFTKRKLVSNTKLKRNCDVGGKRRRSYMKHSACYLSRITYRLLFITYYLLSITGIISYLVLPAAFYGLSMTGTSYQLLAIIWREGSLRQASVMEILKVDGAMATPFTDTFKMTSFDYQTH</sequence>
<reference evidence="2" key="2">
    <citation type="submission" date="2020-05" db="UniProtKB">
        <authorList>
            <consortium name="EnsemblMetazoa"/>
        </authorList>
    </citation>
    <scope>IDENTIFICATION</scope>
    <source>
        <strain evidence="2">IAEA</strain>
    </source>
</reference>
<keyword evidence="1" id="KW-0812">Transmembrane</keyword>
<accession>A0A1B0BFH9</accession>
<keyword evidence="3" id="KW-1185">Reference proteome</keyword>
<proteinExistence type="predicted"/>